<dbReference type="Proteomes" id="UP000799429">
    <property type="component" value="Unassembled WGS sequence"/>
</dbReference>
<protein>
    <submittedName>
        <fullName evidence="1">Uncharacterized protein</fullName>
    </submittedName>
</protein>
<dbReference type="AlphaFoldDB" id="A0A9P4SDG5"/>
<name>A0A9P4SDG5_9PEZI</name>
<gene>
    <name evidence="1" type="ORF">M501DRAFT_721722</name>
</gene>
<keyword evidence="2" id="KW-1185">Reference proteome</keyword>
<comment type="caution">
    <text evidence="1">The sequence shown here is derived from an EMBL/GenBank/DDBJ whole genome shotgun (WGS) entry which is preliminary data.</text>
</comment>
<evidence type="ECO:0000313" key="2">
    <source>
        <dbReference type="Proteomes" id="UP000799429"/>
    </source>
</evidence>
<dbReference type="EMBL" id="MU006094">
    <property type="protein sequence ID" value="KAF2839598.1"/>
    <property type="molecule type" value="Genomic_DNA"/>
</dbReference>
<reference evidence="1" key="1">
    <citation type="journal article" date="2020" name="Stud. Mycol.">
        <title>101 Dothideomycetes genomes: a test case for predicting lifestyles and emergence of pathogens.</title>
        <authorList>
            <person name="Haridas S."/>
            <person name="Albert R."/>
            <person name="Binder M."/>
            <person name="Bloem J."/>
            <person name="Labutti K."/>
            <person name="Salamov A."/>
            <person name="Andreopoulos B."/>
            <person name="Baker S."/>
            <person name="Barry K."/>
            <person name="Bills G."/>
            <person name="Bluhm B."/>
            <person name="Cannon C."/>
            <person name="Castanera R."/>
            <person name="Culley D."/>
            <person name="Daum C."/>
            <person name="Ezra D."/>
            <person name="Gonzalez J."/>
            <person name="Henrissat B."/>
            <person name="Kuo A."/>
            <person name="Liang C."/>
            <person name="Lipzen A."/>
            <person name="Lutzoni F."/>
            <person name="Magnuson J."/>
            <person name="Mondo S."/>
            <person name="Nolan M."/>
            <person name="Ohm R."/>
            <person name="Pangilinan J."/>
            <person name="Park H.-J."/>
            <person name="Ramirez L."/>
            <person name="Alfaro M."/>
            <person name="Sun H."/>
            <person name="Tritt A."/>
            <person name="Yoshinaga Y."/>
            <person name="Zwiers L.-H."/>
            <person name="Turgeon B."/>
            <person name="Goodwin S."/>
            <person name="Spatafora J."/>
            <person name="Crous P."/>
            <person name="Grigoriev I."/>
        </authorList>
    </citation>
    <scope>NUCLEOTIDE SEQUENCE</scope>
    <source>
        <strain evidence="1">CBS 101060</strain>
    </source>
</reference>
<accession>A0A9P4SDG5</accession>
<organism evidence="1 2">
    <name type="scientific">Patellaria atrata CBS 101060</name>
    <dbReference type="NCBI Taxonomy" id="1346257"/>
    <lineage>
        <taxon>Eukaryota</taxon>
        <taxon>Fungi</taxon>
        <taxon>Dikarya</taxon>
        <taxon>Ascomycota</taxon>
        <taxon>Pezizomycotina</taxon>
        <taxon>Dothideomycetes</taxon>
        <taxon>Dothideomycetes incertae sedis</taxon>
        <taxon>Patellariales</taxon>
        <taxon>Patellariaceae</taxon>
        <taxon>Patellaria</taxon>
    </lineage>
</organism>
<proteinExistence type="predicted"/>
<evidence type="ECO:0000313" key="1">
    <source>
        <dbReference type="EMBL" id="KAF2839598.1"/>
    </source>
</evidence>
<sequence>MSPASTISQRSSGNYILIAIPQDLLFTSSAHGLHLDAAITPQPSIYRPSTSHTTKQKIRLTIIDNVIRSAGGNSCDDFQVDRFVPNIYAKFQLIFPTLSPRYCIKQSLLERKTKIP</sequence>